<dbReference type="OMA" id="SHAAWNI"/>
<organism evidence="2 3">
    <name type="scientific">Tetracentron sinense</name>
    <name type="common">Spur-leaf</name>
    <dbReference type="NCBI Taxonomy" id="13715"/>
    <lineage>
        <taxon>Eukaryota</taxon>
        <taxon>Viridiplantae</taxon>
        <taxon>Streptophyta</taxon>
        <taxon>Embryophyta</taxon>
        <taxon>Tracheophyta</taxon>
        <taxon>Spermatophyta</taxon>
        <taxon>Magnoliopsida</taxon>
        <taxon>Trochodendrales</taxon>
        <taxon>Trochodendraceae</taxon>
        <taxon>Tetracentron</taxon>
    </lineage>
</organism>
<dbReference type="GO" id="GO:0010089">
    <property type="term" value="P:xylem development"/>
    <property type="evidence" value="ECO:0007669"/>
    <property type="project" value="InterPro"/>
</dbReference>
<evidence type="ECO:0000256" key="1">
    <source>
        <dbReference type="SAM" id="MobiDB-lite"/>
    </source>
</evidence>
<protein>
    <submittedName>
        <fullName evidence="2">Uncharacterized protein</fullName>
    </submittedName>
</protein>
<proteinExistence type="predicted"/>
<dbReference type="InterPro" id="IPR039280">
    <property type="entry name" value="VUP"/>
</dbReference>
<dbReference type="PANTHER" id="PTHR33974:SF2">
    <property type="entry name" value="VASCULAR-RELATED UNKNOWN PROTEIN 1"/>
    <property type="match status" value="1"/>
</dbReference>
<feature type="compositionally biased region" description="Polar residues" evidence="1">
    <location>
        <begin position="101"/>
        <end position="110"/>
    </location>
</feature>
<dbReference type="AlphaFoldDB" id="A0A834ZQN0"/>
<sequence>MEDSLNSMSKAPSSKRTTDSPEESGWTVYFEDFLSKNRDSGSCSSGLGSSSWVSDAASCAACKFSDHDHVFGYSSENSCKKLTLKNNRIREVLGDDALEDTASSPVNSPKVSDLKHLDMNPRKKYDNIDSSDQEKETMSGHYSEQQTDEKNKLAFNGNDSDCMELKKRGLCLVPLSMLLNYLG</sequence>
<comment type="caution">
    <text evidence="2">The sequence shown here is derived from an EMBL/GenBank/DDBJ whole genome shotgun (WGS) entry which is preliminary data.</text>
</comment>
<dbReference type="OrthoDB" id="779856at2759"/>
<accession>A0A834ZQN0</accession>
<keyword evidence="3" id="KW-1185">Reference proteome</keyword>
<feature type="compositionally biased region" description="Basic and acidic residues" evidence="1">
    <location>
        <begin position="112"/>
        <end position="138"/>
    </location>
</feature>
<evidence type="ECO:0000313" key="3">
    <source>
        <dbReference type="Proteomes" id="UP000655225"/>
    </source>
</evidence>
<gene>
    <name evidence="2" type="ORF">HHK36_005600</name>
</gene>
<reference evidence="2 3" key="1">
    <citation type="submission" date="2020-04" db="EMBL/GenBank/DDBJ databases">
        <title>Plant Genome Project.</title>
        <authorList>
            <person name="Zhang R.-G."/>
        </authorList>
    </citation>
    <scope>NUCLEOTIDE SEQUENCE [LARGE SCALE GENOMIC DNA]</scope>
    <source>
        <strain evidence="2">YNK0</strain>
        <tissue evidence="2">Leaf</tissue>
    </source>
</reference>
<dbReference type="PANTHER" id="PTHR33974">
    <property type="entry name" value="VASCULAR-RELATED UNKNOWN PROTEIN 1-RELATED"/>
    <property type="match status" value="1"/>
</dbReference>
<name>A0A834ZQN0_TETSI</name>
<evidence type="ECO:0000313" key="2">
    <source>
        <dbReference type="EMBL" id="KAF8409523.1"/>
    </source>
</evidence>
<dbReference type="Proteomes" id="UP000655225">
    <property type="component" value="Unassembled WGS sequence"/>
</dbReference>
<feature type="compositionally biased region" description="Polar residues" evidence="1">
    <location>
        <begin position="1"/>
        <end position="15"/>
    </location>
</feature>
<feature type="region of interest" description="Disordered" evidence="1">
    <location>
        <begin position="95"/>
        <end position="153"/>
    </location>
</feature>
<dbReference type="EMBL" id="JABCRI010000003">
    <property type="protein sequence ID" value="KAF8409523.1"/>
    <property type="molecule type" value="Genomic_DNA"/>
</dbReference>
<feature type="region of interest" description="Disordered" evidence="1">
    <location>
        <begin position="1"/>
        <end position="23"/>
    </location>
</feature>